<name>A0A7X0PLI6_9BURK</name>
<dbReference type="PROSITE" id="PS51186">
    <property type="entry name" value="GNAT"/>
    <property type="match status" value="1"/>
</dbReference>
<reference evidence="2 3" key="1">
    <citation type="submission" date="2020-08" db="EMBL/GenBank/DDBJ databases">
        <title>Functional genomics of gut bacteria from endangered species of beetles.</title>
        <authorList>
            <person name="Carlos-Shanley C."/>
        </authorList>
    </citation>
    <scope>NUCLEOTIDE SEQUENCE [LARGE SCALE GENOMIC DNA]</scope>
    <source>
        <strain evidence="2 3">S00198</strain>
    </source>
</reference>
<dbReference type="EMBL" id="JACHLK010000021">
    <property type="protein sequence ID" value="MBB6563616.1"/>
    <property type="molecule type" value="Genomic_DNA"/>
</dbReference>
<organism evidence="2 3">
    <name type="scientific">Acidovorax soli</name>
    <dbReference type="NCBI Taxonomy" id="592050"/>
    <lineage>
        <taxon>Bacteria</taxon>
        <taxon>Pseudomonadati</taxon>
        <taxon>Pseudomonadota</taxon>
        <taxon>Betaproteobacteria</taxon>
        <taxon>Burkholderiales</taxon>
        <taxon>Comamonadaceae</taxon>
        <taxon>Acidovorax</taxon>
    </lineage>
</organism>
<comment type="caution">
    <text evidence="2">The sequence shown here is derived from an EMBL/GenBank/DDBJ whole genome shotgun (WGS) entry which is preliminary data.</text>
</comment>
<evidence type="ECO:0000313" key="2">
    <source>
        <dbReference type="EMBL" id="MBB6563616.1"/>
    </source>
</evidence>
<dbReference type="InterPro" id="IPR000182">
    <property type="entry name" value="GNAT_dom"/>
</dbReference>
<keyword evidence="3" id="KW-1185">Reference proteome</keyword>
<evidence type="ECO:0000313" key="3">
    <source>
        <dbReference type="Proteomes" id="UP000575083"/>
    </source>
</evidence>
<dbReference type="InterPro" id="IPR051531">
    <property type="entry name" value="N-acetyltransferase"/>
</dbReference>
<dbReference type="Pfam" id="PF13302">
    <property type="entry name" value="Acetyltransf_3"/>
    <property type="match status" value="1"/>
</dbReference>
<dbReference type="Proteomes" id="UP000575083">
    <property type="component" value="Unassembled WGS sequence"/>
</dbReference>
<proteinExistence type="predicted"/>
<sequence>MTAADTIIATRRLVLRYPQAGDLACLHARVLSDAQVMRHVFLGVPFTPAQSEAFFATSFDHDRSGRRLGVLTERASGDVVGFSGLMPCTVLGSQDYEIGFVLSRSVWSLGYGTEIGRGQLAYGFGALGCQRLLAQVAPDNRASIATLQKIGMQLHSSLHSEGRGLRAIYAAQAPAFQHSADTATPLPSDLPSYR</sequence>
<protein>
    <submittedName>
        <fullName evidence="2">RimJ/RimL family protein N-acetyltransferase</fullName>
    </submittedName>
</protein>
<gene>
    <name evidence="2" type="ORF">HNP48_006340</name>
</gene>
<feature type="domain" description="N-acetyltransferase" evidence="1">
    <location>
        <begin position="26"/>
        <end position="175"/>
    </location>
</feature>
<keyword evidence="2" id="KW-0808">Transferase</keyword>
<accession>A0A7X0PLI6</accession>
<dbReference type="Gene3D" id="3.40.630.30">
    <property type="match status" value="1"/>
</dbReference>
<dbReference type="GO" id="GO:0016747">
    <property type="term" value="F:acyltransferase activity, transferring groups other than amino-acyl groups"/>
    <property type="evidence" value="ECO:0007669"/>
    <property type="project" value="InterPro"/>
</dbReference>
<dbReference type="SUPFAM" id="SSF55729">
    <property type="entry name" value="Acyl-CoA N-acyltransferases (Nat)"/>
    <property type="match status" value="1"/>
</dbReference>
<dbReference type="InterPro" id="IPR016181">
    <property type="entry name" value="Acyl_CoA_acyltransferase"/>
</dbReference>
<evidence type="ECO:0000259" key="1">
    <source>
        <dbReference type="PROSITE" id="PS51186"/>
    </source>
</evidence>
<dbReference type="AlphaFoldDB" id="A0A7X0PLI6"/>
<dbReference type="RefSeq" id="WP_184864833.1">
    <property type="nucleotide sequence ID" value="NZ_JACHLK010000021.1"/>
</dbReference>
<dbReference type="PANTHER" id="PTHR43792">
    <property type="entry name" value="GNAT FAMILY, PUTATIVE (AFU_ORTHOLOGUE AFUA_3G00765)-RELATED-RELATED"/>
    <property type="match status" value="1"/>
</dbReference>
<dbReference type="PANTHER" id="PTHR43792:SF1">
    <property type="entry name" value="N-ACETYLTRANSFERASE DOMAIN-CONTAINING PROTEIN"/>
    <property type="match status" value="1"/>
</dbReference>